<dbReference type="Pfam" id="PF13424">
    <property type="entry name" value="TPR_12"/>
    <property type="match status" value="1"/>
</dbReference>
<dbReference type="Pfam" id="PF02518">
    <property type="entry name" value="HATPase_c"/>
    <property type="match status" value="1"/>
</dbReference>
<evidence type="ECO:0000256" key="13">
    <source>
        <dbReference type="SAM" id="Coils"/>
    </source>
</evidence>
<dbReference type="Gene3D" id="3.30.565.10">
    <property type="entry name" value="Histidine kinase-like ATPase, C-terminal domain"/>
    <property type="match status" value="1"/>
</dbReference>
<evidence type="ECO:0000256" key="9">
    <source>
        <dbReference type="ARBA" id="ARBA00022840"/>
    </source>
</evidence>
<keyword evidence="13" id="KW-0175">Coiled coil</keyword>
<evidence type="ECO:0000256" key="12">
    <source>
        <dbReference type="PROSITE-ProRule" id="PRU00339"/>
    </source>
</evidence>
<dbReference type="PANTHER" id="PTHR43711:SF31">
    <property type="entry name" value="HISTIDINE KINASE"/>
    <property type="match status" value="1"/>
</dbReference>
<feature type="repeat" description="TPR" evidence="12">
    <location>
        <begin position="102"/>
        <end position="135"/>
    </location>
</feature>
<keyword evidence="14" id="KW-0812">Transmembrane</keyword>
<dbReference type="GO" id="GO:0000155">
    <property type="term" value="F:phosphorelay sensor kinase activity"/>
    <property type="evidence" value="ECO:0007669"/>
    <property type="project" value="InterPro"/>
</dbReference>
<keyword evidence="8" id="KW-0418">Kinase</keyword>
<keyword evidence="12" id="KW-0802">TPR repeat</keyword>
<evidence type="ECO:0000313" key="17">
    <source>
        <dbReference type="Proteomes" id="UP000269412"/>
    </source>
</evidence>
<dbReference type="Gene3D" id="1.10.287.130">
    <property type="match status" value="1"/>
</dbReference>
<dbReference type="SUPFAM" id="SSF47384">
    <property type="entry name" value="Homodimeric domain of signal transducing histidine kinase"/>
    <property type="match status" value="1"/>
</dbReference>
<evidence type="ECO:0000313" key="16">
    <source>
        <dbReference type="EMBL" id="RKR12867.1"/>
    </source>
</evidence>
<keyword evidence="4" id="KW-1003">Cell membrane</keyword>
<dbReference type="InterPro" id="IPR004358">
    <property type="entry name" value="Sig_transdc_His_kin-like_C"/>
</dbReference>
<keyword evidence="7" id="KW-0547">Nucleotide-binding</keyword>
<dbReference type="InterPro" id="IPR019734">
    <property type="entry name" value="TPR_rpt"/>
</dbReference>
<dbReference type="RefSeq" id="WP_121065990.1">
    <property type="nucleotide sequence ID" value="NZ_RBIQ01000008.1"/>
</dbReference>
<keyword evidence="14" id="KW-1133">Transmembrane helix</keyword>
<keyword evidence="5" id="KW-0597">Phosphoprotein</keyword>
<evidence type="ECO:0000256" key="8">
    <source>
        <dbReference type="ARBA" id="ARBA00022777"/>
    </source>
</evidence>
<comment type="catalytic activity">
    <reaction evidence="1">
        <text>ATP + protein L-histidine = ADP + protein N-phospho-L-histidine.</text>
        <dbReference type="EC" id="2.7.13.3"/>
    </reaction>
</comment>
<dbReference type="CDD" id="cd00082">
    <property type="entry name" value="HisKA"/>
    <property type="match status" value="1"/>
</dbReference>
<evidence type="ECO:0000256" key="10">
    <source>
        <dbReference type="ARBA" id="ARBA00023012"/>
    </source>
</evidence>
<proteinExistence type="predicted"/>
<sequence length="696" mass="79670">MTKNCTQLKNSFPQRVIRKIIFTVLFLFILTGSAQQTVRDSLEKVIYASELKSDFSTKDTLYISLLNKLGSELRYYNTDSLLHISKTALKYSNEANYNSGKINALISLGIYYSDQGSHKKGISYFKKALNVSKEIEDSKKIIRSQNNLSGEYTYLGDYAMALSGYLEAEELATTTDNKKMLSIINENIANLYISQKDYMQGLFFFKKVKKINEELKNPVFSAETMSNMASAYADMGELEYAMFNINQSVAIFEKRKIMDWLAYAYEIKGKIYLKQNKYKWALYWYKQSEMLHKSLQDVRGKISLLNGMSEAYLGQQKDSTSQVYAQNAFKLSNQLQFKEGIQECAKILYKINKNKKDYAQALTYHELYQKISDTLSRNENQTSLTMLKTKIEHERQKEELILSSEKAIAKQKNYVYYALSILLIFIIITFIIKRNEKIQKNLNLELNTKKKDLEKKEINLREINSTKDKLFSIIGHDLRGPIGAFQGLLKLFKDGEIGQEEFLGFVPKLKLDIDHISFTLNNLLSWGQSQMNGAILKPSEICLENLVSENINLLSETAHAKTIKLINQLPPKTYSWADKNQIDIVIRNLISNALKFTPEKGTITVGHMQKRNSWEIFVKDTGVGMSVDMQDAIFNKNSNVTTYGTNNEKGTGLGLSLCKEMVEKNGGKIWVTSTLGKGSCFYFTVPKTKKEYKQIA</sequence>
<dbReference type="OrthoDB" id="9810447at2"/>
<dbReference type="PRINTS" id="PR00344">
    <property type="entry name" value="BCTRLSENSOR"/>
</dbReference>
<name>A0A495EAH9_9FLAO</name>
<keyword evidence="10" id="KW-0902">Two-component regulatory system</keyword>
<evidence type="ECO:0000256" key="3">
    <source>
        <dbReference type="ARBA" id="ARBA00012438"/>
    </source>
</evidence>
<evidence type="ECO:0000256" key="1">
    <source>
        <dbReference type="ARBA" id="ARBA00000085"/>
    </source>
</evidence>
<feature type="coiled-coil region" evidence="13">
    <location>
        <begin position="439"/>
        <end position="466"/>
    </location>
</feature>
<feature type="domain" description="Histidine kinase" evidence="15">
    <location>
        <begin position="473"/>
        <end position="689"/>
    </location>
</feature>
<dbReference type="InterPro" id="IPR050736">
    <property type="entry name" value="Sensor_HK_Regulatory"/>
</dbReference>
<protein>
    <recommendedName>
        <fullName evidence="3">histidine kinase</fullName>
        <ecNumber evidence="3">2.7.13.3</ecNumber>
    </recommendedName>
</protein>
<organism evidence="16 17">
    <name type="scientific">Maribacter vaceletii</name>
    <dbReference type="NCBI Taxonomy" id="1206816"/>
    <lineage>
        <taxon>Bacteria</taxon>
        <taxon>Pseudomonadati</taxon>
        <taxon>Bacteroidota</taxon>
        <taxon>Flavobacteriia</taxon>
        <taxon>Flavobacteriales</taxon>
        <taxon>Flavobacteriaceae</taxon>
        <taxon>Maribacter</taxon>
    </lineage>
</organism>
<evidence type="ECO:0000259" key="15">
    <source>
        <dbReference type="PROSITE" id="PS50109"/>
    </source>
</evidence>
<evidence type="ECO:0000256" key="2">
    <source>
        <dbReference type="ARBA" id="ARBA00004236"/>
    </source>
</evidence>
<dbReference type="InterPro" id="IPR003594">
    <property type="entry name" value="HATPase_dom"/>
</dbReference>
<dbReference type="Proteomes" id="UP000269412">
    <property type="component" value="Unassembled WGS sequence"/>
</dbReference>
<dbReference type="SUPFAM" id="SSF55874">
    <property type="entry name" value="ATPase domain of HSP90 chaperone/DNA topoisomerase II/histidine kinase"/>
    <property type="match status" value="1"/>
</dbReference>
<dbReference type="EC" id="2.7.13.3" evidence="3"/>
<evidence type="ECO:0000256" key="11">
    <source>
        <dbReference type="ARBA" id="ARBA00023136"/>
    </source>
</evidence>
<keyword evidence="9" id="KW-0067">ATP-binding</keyword>
<dbReference type="EMBL" id="RBIQ01000008">
    <property type="protein sequence ID" value="RKR12867.1"/>
    <property type="molecule type" value="Genomic_DNA"/>
</dbReference>
<keyword evidence="17" id="KW-1185">Reference proteome</keyword>
<comment type="subcellular location">
    <subcellularLocation>
        <location evidence="2">Cell membrane</location>
    </subcellularLocation>
</comment>
<feature type="transmembrane region" description="Helical" evidence="14">
    <location>
        <begin position="414"/>
        <end position="432"/>
    </location>
</feature>
<dbReference type="SUPFAM" id="SSF48452">
    <property type="entry name" value="TPR-like"/>
    <property type="match status" value="2"/>
</dbReference>
<dbReference type="PANTHER" id="PTHR43711">
    <property type="entry name" value="TWO-COMPONENT HISTIDINE KINASE"/>
    <property type="match status" value="1"/>
</dbReference>
<dbReference type="InterPro" id="IPR005467">
    <property type="entry name" value="His_kinase_dom"/>
</dbReference>
<dbReference type="Gene3D" id="1.25.40.10">
    <property type="entry name" value="Tetratricopeptide repeat domain"/>
    <property type="match status" value="2"/>
</dbReference>
<dbReference type="PROSITE" id="PS50005">
    <property type="entry name" value="TPR"/>
    <property type="match status" value="1"/>
</dbReference>
<dbReference type="GO" id="GO:0005524">
    <property type="term" value="F:ATP binding"/>
    <property type="evidence" value="ECO:0007669"/>
    <property type="project" value="UniProtKB-KW"/>
</dbReference>
<dbReference type="InterPro" id="IPR003661">
    <property type="entry name" value="HisK_dim/P_dom"/>
</dbReference>
<dbReference type="PROSITE" id="PS50109">
    <property type="entry name" value="HIS_KIN"/>
    <property type="match status" value="1"/>
</dbReference>
<dbReference type="InterPro" id="IPR011990">
    <property type="entry name" value="TPR-like_helical_dom_sf"/>
</dbReference>
<dbReference type="SMART" id="SM00028">
    <property type="entry name" value="TPR"/>
    <property type="match status" value="5"/>
</dbReference>
<dbReference type="InterPro" id="IPR036097">
    <property type="entry name" value="HisK_dim/P_sf"/>
</dbReference>
<reference evidence="16 17" key="1">
    <citation type="submission" date="2018-10" db="EMBL/GenBank/DDBJ databases">
        <title>Genomic Encyclopedia of Archaeal and Bacterial Type Strains, Phase II (KMG-II): from individual species to whole genera.</title>
        <authorList>
            <person name="Goeker M."/>
        </authorList>
    </citation>
    <scope>NUCLEOTIDE SEQUENCE [LARGE SCALE GENOMIC DNA]</scope>
    <source>
        <strain evidence="16 17">DSM 25230</strain>
    </source>
</reference>
<evidence type="ECO:0000256" key="14">
    <source>
        <dbReference type="SAM" id="Phobius"/>
    </source>
</evidence>
<evidence type="ECO:0000256" key="4">
    <source>
        <dbReference type="ARBA" id="ARBA00022475"/>
    </source>
</evidence>
<dbReference type="InterPro" id="IPR036890">
    <property type="entry name" value="HATPase_C_sf"/>
</dbReference>
<evidence type="ECO:0000256" key="7">
    <source>
        <dbReference type="ARBA" id="ARBA00022741"/>
    </source>
</evidence>
<accession>A0A495EAH9</accession>
<keyword evidence="6" id="KW-0808">Transferase</keyword>
<comment type="caution">
    <text evidence="16">The sequence shown here is derived from an EMBL/GenBank/DDBJ whole genome shotgun (WGS) entry which is preliminary data.</text>
</comment>
<gene>
    <name evidence="16" type="ORF">CLV91_1578</name>
</gene>
<dbReference type="AlphaFoldDB" id="A0A495EAH9"/>
<dbReference type="FunFam" id="3.30.565.10:FF:000023">
    <property type="entry name" value="PAS domain-containing sensor histidine kinase"/>
    <property type="match status" value="1"/>
</dbReference>
<evidence type="ECO:0000256" key="5">
    <source>
        <dbReference type="ARBA" id="ARBA00022553"/>
    </source>
</evidence>
<dbReference type="GO" id="GO:0005886">
    <property type="term" value="C:plasma membrane"/>
    <property type="evidence" value="ECO:0007669"/>
    <property type="project" value="UniProtKB-SubCell"/>
</dbReference>
<evidence type="ECO:0000256" key="6">
    <source>
        <dbReference type="ARBA" id="ARBA00022679"/>
    </source>
</evidence>
<keyword evidence="11 14" id="KW-0472">Membrane</keyword>
<dbReference type="SMART" id="SM00387">
    <property type="entry name" value="HATPase_c"/>
    <property type="match status" value="1"/>
</dbReference>